<evidence type="ECO:0000313" key="2">
    <source>
        <dbReference type="EMBL" id="KAB1079751.1"/>
    </source>
</evidence>
<keyword evidence="3" id="KW-1185">Reference proteome</keyword>
<gene>
    <name evidence="2" type="ORF">F6X53_08235</name>
</gene>
<dbReference type="EMBL" id="VZZK01000007">
    <property type="protein sequence ID" value="KAB1079751.1"/>
    <property type="molecule type" value="Genomic_DNA"/>
</dbReference>
<feature type="transmembrane region" description="Helical" evidence="1">
    <location>
        <begin position="28"/>
        <end position="50"/>
    </location>
</feature>
<dbReference type="AlphaFoldDB" id="A0A6L3SZW5"/>
<keyword evidence="1" id="KW-0472">Membrane</keyword>
<keyword evidence="1" id="KW-0812">Transmembrane</keyword>
<keyword evidence="1" id="KW-1133">Transmembrane helix</keyword>
<name>A0A6L3SZW5_9HYPH</name>
<accession>A0A6L3SZW5</accession>
<evidence type="ECO:0000313" key="3">
    <source>
        <dbReference type="Proteomes" id="UP000474159"/>
    </source>
</evidence>
<dbReference type="RefSeq" id="WP_150999391.1">
    <property type="nucleotide sequence ID" value="NZ_BPQY01000728.1"/>
</dbReference>
<evidence type="ECO:0000256" key="1">
    <source>
        <dbReference type="SAM" id="Phobius"/>
    </source>
</evidence>
<protein>
    <submittedName>
        <fullName evidence="2">Uncharacterized protein</fullName>
    </submittedName>
</protein>
<sequence>MISSAQATETQIEANTGFETQWSRAETALQGLIGLIIAAGLLGAFGNGWLSASTKAFAHEPLSVTYQHLLRANAPTDLIVDVTRALHSEKLQIDVGSDLLDHASIGATQPSAVSVDATPRGVTYTFNLGLEKQGSITFKLSPRKVGPVAAKLTVRGDQIDLPLFVYP</sequence>
<dbReference type="OrthoDB" id="7990384at2"/>
<proteinExistence type="predicted"/>
<dbReference type="Proteomes" id="UP000474159">
    <property type="component" value="Unassembled WGS sequence"/>
</dbReference>
<organism evidence="2 3">
    <name type="scientific">Methylobacterium soli</name>
    <dbReference type="NCBI Taxonomy" id="553447"/>
    <lineage>
        <taxon>Bacteria</taxon>
        <taxon>Pseudomonadati</taxon>
        <taxon>Pseudomonadota</taxon>
        <taxon>Alphaproteobacteria</taxon>
        <taxon>Hyphomicrobiales</taxon>
        <taxon>Methylobacteriaceae</taxon>
        <taxon>Methylobacterium</taxon>
    </lineage>
</organism>
<comment type="caution">
    <text evidence="2">The sequence shown here is derived from an EMBL/GenBank/DDBJ whole genome shotgun (WGS) entry which is preliminary data.</text>
</comment>
<reference evidence="2 3" key="1">
    <citation type="submission" date="2019-09" db="EMBL/GenBank/DDBJ databases">
        <title>YIM 48816 draft genome.</title>
        <authorList>
            <person name="Jiang L."/>
        </authorList>
    </citation>
    <scope>NUCLEOTIDE SEQUENCE [LARGE SCALE GENOMIC DNA]</scope>
    <source>
        <strain evidence="2 3">YIM 48816</strain>
    </source>
</reference>